<name>A0AA88UKA5_9ASTE</name>
<dbReference type="GO" id="GO:0016104">
    <property type="term" value="P:triterpenoid biosynthetic process"/>
    <property type="evidence" value="ECO:0007669"/>
    <property type="project" value="InterPro"/>
</dbReference>
<dbReference type="Proteomes" id="UP001187471">
    <property type="component" value="Unassembled WGS sequence"/>
</dbReference>
<feature type="non-terminal residue" evidence="5">
    <location>
        <position position="614"/>
    </location>
</feature>
<organism evidence="5 6">
    <name type="scientific">Escallonia rubra</name>
    <dbReference type="NCBI Taxonomy" id="112253"/>
    <lineage>
        <taxon>Eukaryota</taxon>
        <taxon>Viridiplantae</taxon>
        <taxon>Streptophyta</taxon>
        <taxon>Embryophyta</taxon>
        <taxon>Tracheophyta</taxon>
        <taxon>Spermatophyta</taxon>
        <taxon>Magnoliopsida</taxon>
        <taxon>eudicotyledons</taxon>
        <taxon>Gunneridae</taxon>
        <taxon>Pentapetalae</taxon>
        <taxon>asterids</taxon>
        <taxon>campanulids</taxon>
        <taxon>Escalloniales</taxon>
        <taxon>Escalloniaceae</taxon>
        <taxon>Escallonia</taxon>
    </lineage>
</organism>
<keyword evidence="6" id="KW-1185">Reference proteome</keyword>
<evidence type="ECO:0008006" key="7">
    <source>
        <dbReference type="Google" id="ProtNLM"/>
    </source>
</evidence>
<dbReference type="Gene3D" id="1.50.10.20">
    <property type="match status" value="3"/>
</dbReference>
<comment type="caution">
    <text evidence="5">The sequence shown here is derived from an EMBL/GenBank/DDBJ whole genome shotgun (WGS) entry which is preliminary data.</text>
</comment>
<comment type="similarity">
    <text evidence="1">Belongs to the terpene cyclase/mutase family.</text>
</comment>
<keyword evidence="2" id="KW-0677">Repeat</keyword>
<dbReference type="InterPro" id="IPR008930">
    <property type="entry name" value="Terpenoid_cyclase/PrenylTrfase"/>
</dbReference>
<dbReference type="GO" id="GO:0005811">
    <property type="term" value="C:lipid droplet"/>
    <property type="evidence" value="ECO:0007669"/>
    <property type="project" value="InterPro"/>
</dbReference>
<evidence type="ECO:0000259" key="3">
    <source>
        <dbReference type="Pfam" id="PF13243"/>
    </source>
</evidence>
<dbReference type="AlphaFoldDB" id="A0AA88UKA5"/>
<dbReference type="Pfam" id="PF13249">
    <property type="entry name" value="SQHop_cyclase_N"/>
    <property type="match status" value="1"/>
</dbReference>
<evidence type="ECO:0000259" key="4">
    <source>
        <dbReference type="Pfam" id="PF13249"/>
    </source>
</evidence>
<accession>A0AA88UKA5</accession>
<dbReference type="InterPro" id="IPR032696">
    <property type="entry name" value="SQ_cyclase_C"/>
</dbReference>
<proteinExistence type="inferred from homology"/>
<dbReference type="InterPro" id="IPR032697">
    <property type="entry name" value="SQ_cyclase_N"/>
</dbReference>
<evidence type="ECO:0000256" key="1">
    <source>
        <dbReference type="ARBA" id="ARBA00009755"/>
    </source>
</evidence>
<evidence type="ECO:0000256" key="2">
    <source>
        <dbReference type="ARBA" id="ARBA00022737"/>
    </source>
</evidence>
<dbReference type="InterPro" id="IPR018333">
    <property type="entry name" value="Squalene_cyclase"/>
</dbReference>
<sequence>GKKRKMWKLIHSEGRDDPELKSYNNHLGRQFWEFHPDLGTPEERAQIEKLREEFTKNRFQVKESSDLLFRLQFAREHPLEKKLPPQVKVGSSEDVSEEAVETTLRRALRYFSTLQTDDGFWPGDYAGILFLLPGLVIALSVTGALDAGLSQEHQRELCRYIYNHQNVDGGWGFHIEGPSSMFSTALNYVAMRLLGEKMDGGDGAMEKARRWILDHGRMWCHCRMVYLPMSYLYGKRFVGPVDSTILSLRGELYTRPYHEINWDMARNECAKEDLFYPHLLGQELVLNGLHKFVEPLLTAWPFSKLRKKALSTAMQHIEYEDESTQYICIGPVNKALNMICRWIDDPNSSANKLHLSRVKDYLWVAEDGMKYQAYNGSQLWDVIFAVQAILGTKLSDEYGSVLKRANEFIKGSQFKINSSADFSQWYRDNTIGGWSFSTVDQGWIVTDCTGECLKDKPFLMFGTWAVCYTYGTWFGIKGLVNGGKTYQSSSSIRRACDFLLSKQLDSGGWGENYTSGQDKVYKNLEGNKSHIVNTAWAMLGLIEAGQGKRDPTPLHRAAKVLINHQLENGDFPEQELVGVFNRNSMITYASYRNVFPIWALGKYLNDVLMPSRNL</sequence>
<dbReference type="SUPFAM" id="SSF48239">
    <property type="entry name" value="Terpenoid cyclases/Protein prenyltransferases"/>
    <property type="match status" value="2"/>
</dbReference>
<protein>
    <recommendedName>
        <fullName evidence="7">Terpene cyclase/mutase family member</fullName>
    </recommendedName>
</protein>
<dbReference type="PANTHER" id="PTHR11764">
    <property type="entry name" value="TERPENE CYCLASE/MUTASE FAMILY MEMBER"/>
    <property type="match status" value="1"/>
</dbReference>
<dbReference type="GO" id="GO:0016866">
    <property type="term" value="F:intramolecular transferase activity"/>
    <property type="evidence" value="ECO:0007669"/>
    <property type="project" value="InterPro"/>
</dbReference>
<gene>
    <name evidence="5" type="ORF">RJ640_015954</name>
</gene>
<feature type="domain" description="Squalene cyclase N-terminal" evidence="4">
    <location>
        <begin position="105"/>
        <end position="216"/>
    </location>
</feature>
<evidence type="ECO:0000313" key="6">
    <source>
        <dbReference type="Proteomes" id="UP001187471"/>
    </source>
</evidence>
<dbReference type="EMBL" id="JAVXUO010001181">
    <property type="protein sequence ID" value="KAK2985246.1"/>
    <property type="molecule type" value="Genomic_DNA"/>
</dbReference>
<feature type="domain" description="Squalene cyclase C-terminal" evidence="3">
    <location>
        <begin position="460"/>
        <end position="604"/>
    </location>
</feature>
<reference evidence="5" key="1">
    <citation type="submission" date="2022-12" db="EMBL/GenBank/DDBJ databases">
        <title>Draft genome assemblies for two species of Escallonia (Escalloniales).</title>
        <authorList>
            <person name="Chanderbali A."/>
            <person name="Dervinis C."/>
            <person name="Anghel I."/>
            <person name="Soltis D."/>
            <person name="Soltis P."/>
            <person name="Zapata F."/>
        </authorList>
    </citation>
    <scope>NUCLEOTIDE SEQUENCE</scope>
    <source>
        <strain evidence="5">UCBG92.1500</strain>
        <tissue evidence="5">Leaf</tissue>
    </source>
</reference>
<dbReference type="PANTHER" id="PTHR11764:SF44">
    <property type="entry name" value="LANOSTEROL SYNTHASE"/>
    <property type="match status" value="1"/>
</dbReference>
<dbReference type="Pfam" id="PF13243">
    <property type="entry name" value="SQHop_cyclase_C"/>
    <property type="match status" value="1"/>
</dbReference>
<evidence type="ECO:0000313" key="5">
    <source>
        <dbReference type="EMBL" id="KAK2985246.1"/>
    </source>
</evidence>